<dbReference type="InterPro" id="IPR008030">
    <property type="entry name" value="NmrA-like"/>
</dbReference>
<gene>
    <name evidence="5" type="ORF">Daus18300_007385</name>
</gene>
<dbReference type="PANTHER" id="PTHR42748:SF30">
    <property type="entry name" value="NMRA-LIKE DOMAIN-CONTAINING PROTEIN"/>
    <property type="match status" value="1"/>
</dbReference>
<proteinExistence type="inferred from homology"/>
<dbReference type="Gene3D" id="3.90.25.10">
    <property type="entry name" value="UDP-galactose 4-epimerase, domain 1"/>
    <property type="match status" value="1"/>
</dbReference>
<organism evidence="5 6">
    <name type="scientific">Diaporthe australafricana</name>
    <dbReference type="NCBI Taxonomy" id="127596"/>
    <lineage>
        <taxon>Eukaryota</taxon>
        <taxon>Fungi</taxon>
        <taxon>Dikarya</taxon>
        <taxon>Ascomycota</taxon>
        <taxon>Pezizomycotina</taxon>
        <taxon>Sordariomycetes</taxon>
        <taxon>Sordariomycetidae</taxon>
        <taxon>Diaporthales</taxon>
        <taxon>Diaporthaceae</taxon>
        <taxon>Diaporthe</taxon>
    </lineage>
</organism>
<dbReference type="Pfam" id="PF05368">
    <property type="entry name" value="NmrA"/>
    <property type="match status" value="1"/>
</dbReference>
<dbReference type="Gene3D" id="3.40.50.720">
    <property type="entry name" value="NAD(P)-binding Rossmann-like Domain"/>
    <property type="match status" value="1"/>
</dbReference>
<name>A0ABR3WMZ5_9PEZI</name>
<protein>
    <recommendedName>
        <fullName evidence="4">NmrA-like domain-containing protein</fullName>
    </recommendedName>
</protein>
<dbReference type="SUPFAM" id="SSF51735">
    <property type="entry name" value="NAD(P)-binding Rossmann-fold domains"/>
    <property type="match status" value="1"/>
</dbReference>
<evidence type="ECO:0000313" key="6">
    <source>
        <dbReference type="Proteomes" id="UP001583177"/>
    </source>
</evidence>
<evidence type="ECO:0000256" key="1">
    <source>
        <dbReference type="ARBA" id="ARBA00006328"/>
    </source>
</evidence>
<accession>A0ABR3WMZ5</accession>
<dbReference type="EMBL" id="JAWRVE010000064">
    <property type="protein sequence ID" value="KAL1865038.1"/>
    <property type="molecule type" value="Genomic_DNA"/>
</dbReference>
<evidence type="ECO:0000313" key="5">
    <source>
        <dbReference type="EMBL" id="KAL1865038.1"/>
    </source>
</evidence>
<keyword evidence="2" id="KW-0521">NADP</keyword>
<dbReference type="Proteomes" id="UP001583177">
    <property type="component" value="Unassembled WGS sequence"/>
</dbReference>
<comment type="caution">
    <text evidence="5">The sequence shown here is derived from an EMBL/GenBank/DDBJ whole genome shotgun (WGS) entry which is preliminary data.</text>
</comment>
<dbReference type="InterPro" id="IPR036291">
    <property type="entry name" value="NAD(P)-bd_dom_sf"/>
</dbReference>
<keyword evidence="6" id="KW-1185">Reference proteome</keyword>
<evidence type="ECO:0000259" key="4">
    <source>
        <dbReference type="Pfam" id="PF05368"/>
    </source>
</evidence>
<sequence>MEKQIILVTGATGMQGAATVKSLIQSRCRIRALVRSSTSDATKALEKLGVEVVLGNFDDIPSLENAIEGVSAIFLNVSPSFEDPEAETRHVNNVITVATRAGSSVQTIVYSTTMLTGQHSSFPGWDTWNDFARQYWLSKDANENRLRTSGVANWTIFRPCNFMSNYLQPLAPFFFPELLAQGILRTALTAETPTMLISPDDVGRFAAAALTQPGRFSGQEIDLGAEALTPPQIVATLSAASGRHVQAQYIPRDEVEKLIPVSHIIAAQTYFNERSAQMDAVALQERWGIKLTSFADYLKLHREDVEKSFAT</sequence>
<evidence type="ECO:0000256" key="3">
    <source>
        <dbReference type="ARBA" id="ARBA00023002"/>
    </source>
</evidence>
<evidence type="ECO:0000256" key="2">
    <source>
        <dbReference type="ARBA" id="ARBA00022857"/>
    </source>
</evidence>
<dbReference type="InterPro" id="IPR051164">
    <property type="entry name" value="NmrA-like_oxidored"/>
</dbReference>
<comment type="similarity">
    <text evidence="1">Belongs to the NmrA-type oxidoreductase family.</text>
</comment>
<dbReference type="PANTHER" id="PTHR42748">
    <property type="entry name" value="NITROGEN METABOLITE REPRESSION PROTEIN NMRA FAMILY MEMBER"/>
    <property type="match status" value="1"/>
</dbReference>
<reference evidence="5 6" key="1">
    <citation type="journal article" date="2024" name="IMA Fungus">
        <title>IMA Genome - F19 : A genome assembly and annotation guide to empower mycologists, including annotated draft genome sequences of Ceratocystis pirilliformis, Diaporthe australafricana, Fusarium ophioides, Paecilomyces lecythidis, and Sporothrix stenoceras.</title>
        <authorList>
            <person name="Aylward J."/>
            <person name="Wilson A.M."/>
            <person name="Visagie C.M."/>
            <person name="Spraker J."/>
            <person name="Barnes I."/>
            <person name="Buitendag C."/>
            <person name="Ceriani C."/>
            <person name="Del Mar Angel L."/>
            <person name="du Plessis D."/>
            <person name="Fuchs T."/>
            <person name="Gasser K."/>
            <person name="Kramer D."/>
            <person name="Li W."/>
            <person name="Munsamy K."/>
            <person name="Piso A."/>
            <person name="Price J.L."/>
            <person name="Sonnekus B."/>
            <person name="Thomas C."/>
            <person name="van der Nest A."/>
            <person name="van Dijk A."/>
            <person name="van Heerden A."/>
            <person name="van Vuuren N."/>
            <person name="Yilmaz N."/>
            <person name="Duong T.A."/>
            <person name="van der Merwe N.A."/>
            <person name="Wingfield M.J."/>
            <person name="Wingfield B.D."/>
        </authorList>
    </citation>
    <scope>NUCLEOTIDE SEQUENCE [LARGE SCALE GENOMIC DNA]</scope>
    <source>
        <strain evidence="5 6">CMW 18300</strain>
    </source>
</reference>
<feature type="domain" description="NmrA-like" evidence="4">
    <location>
        <begin position="3"/>
        <end position="277"/>
    </location>
</feature>
<keyword evidence="3" id="KW-0560">Oxidoreductase</keyword>